<dbReference type="PROSITE" id="PS00022">
    <property type="entry name" value="EGF_1"/>
    <property type="match status" value="1"/>
</dbReference>
<feature type="domain" description="C-type lectin" evidence="8">
    <location>
        <begin position="17"/>
        <end position="140"/>
    </location>
</feature>
<name>A0A9D3BCB7_NOTFU</name>
<dbReference type="InterPro" id="IPR000436">
    <property type="entry name" value="Sushi_SCR_CCP_dom"/>
</dbReference>
<dbReference type="Pfam" id="PF00059">
    <property type="entry name" value="Lectin_C"/>
    <property type="match status" value="1"/>
</dbReference>
<feature type="disulfide bond" evidence="4">
    <location>
        <begin position="208"/>
        <end position="235"/>
    </location>
</feature>
<evidence type="ECO:0000256" key="3">
    <source>
        <dbReference type="PROSITE-ProRule" id="PRU00076"/>
    </source>
</evidence>
<comment type="caution">
    <text evidence="10">The sequence shown here is derived from an EMBL/GenBank/DDBJ whole genome shotgun (WGS) entry which is preliminary data.</text>
</comment>
<comment type="caution">
    <text evidence="3">Lacks conserved residue(s) required for the propagation of feature annotation.</text>
</comment>
<evidence type="ECO:0000259" key="8">
    <source>
        <dbReference type="PROSITE" id="PS50041"/>
    </source>
</evidence>
<keyword evidence="2 3" id="KW-1015">Disulfide bond</keyword>
<dbReference type="PANTHER" id="PTHR22803">
    <property type="entry name" value="MANNOSE, PHOSPHOLIPASE, LECTIN RECEPTOR RELATED"/>
    <property type="match status" value="1"/>
</dbReference>
<dbReference type="Pfam" id="PF00084">
    <property type="entry name" value="Sushi"/>
    <property type="match status" value="1"/>
</dbReference>
<dbReference type="CDD" id="cd00033">
    <property type="entry name" value="CCP"/>
    <property type="match status" value="1"/>
</dbReference>
<evidence type="ECO:0000256" key="6">
    <source>
        <dbReference type="SAM" id="SignalP"/>
    </source>
</evidence>
<dbReference type="InterPro" id="IPR000742">
    <property type="entry name" value="EGF"/>
</dbReference>
<dbReference type="InterPro" id="IPR001304">
    <property type="entry name" value="C-type_lectin-like"/>
</dbReference>
<evidence type="ECO:0000256" key="2">
    <source>
        <dbReference type="ARBA" id="ARBA00023157"/>
    </source>
</evidence>
<dbReference type="PROSITE" id="PS50923">
    <property type="entry name" value="SUSHI"/>
    <property type="match status" value="1"/>
</dbReference>
<feature type="disulfide bond" evidence="3">
    <location>
        <begin position="144"/>
        <end position="154"/>
    </location>
</feature>
<evidence type="ECO:0000256" key="4">
    <source>
        <dbReference type="PROSITE-ProRule" id="PRU00302"/>
    </source>
</evidence>
<keyword evidence="4" id="KW-0768">Sushi</keyword>
<feature type="chain" id="PRO_5039380083" evidence="6">
    <location>
        <begin position="20"/>
        <end position="272"/>
    </location>
</feature>
<feature type="domain" description="EGF-like" evidence="7">
    <location>
        <begin position="140"/>
        <end position="175"/>
    </location>
</feature>
<feature type="disulfide bond" evidence="3">
    <location>
        <begin position="165"/>
        <end position="174"/>
    </location>
</feature>
<gene>
    <name evidence="10" type="ORF">G4P62_016191</name>
</gene>
<feature type="signal peptide" evidence="6">
    <location>
        <begin position="1"/>
        <end position="19"/>
    </location>
</feature>
<dbReference type="AlphaFoldDB" id="A0A9D3BCB7"/>
<proteinExistence type="predicted"/>
<dbReference type="Gene3D" id="2.10.70.10">
    <property type="entry name" value="Complement Module, domain 1"/>
    <property type="match status" value="1"/>
</dbReference>
<dbReference type="Gene3D" id="3.10.100.10">
    <property type="entry name" value="Mannose-Binding Protein A, subunit A"/>
    <property type="match status" value="1"/>
</dbReference>
<dbReference type="Proteomes" id="UP000822369">
    <property type="component" value="Chromosome 17"/>
</dbReference>
<feature type="domain" description="Sushi" evidence="9">
    <location>
        <begin position="178"/>
        <end position="237"/>
    </location>
</feature>
<accession>A0A9D3BCB7</accession>
<dbReference type="PROSITE" id="PS50026">
    <property type="entry name" value="EGF_3"/>
    <property type="match status" value="1"/>
</dbReference>
<keyword evidence="3" id="KW-0245">EGF-like domain</keyword>
<organism evidence="10 11">
    <name type="scientific">Nothobranchius furzeri</name>
    <name type="common">Turquoise killifish</name>
    <dbReference type="NCBI Taxonomy" id="105023"/>
    <lineage>
        <taxon>Eukaryota</taxon>
        <taxon>Metazoa</taxon>
        <taxon>Chordata</taxon>
        <taxon>Craniata</taxon>
        <taxon>Vertebrata</taxon>
        <taxon>Euteleostomi</taxon>
        <taxon>Actinopterygii</taxon>
        <taxon>Neopterygii</taxon>
        <taxon>Teleostei</taxon>
        <taxon>Neoteleostei</taxon>
        <taxon>Acanthomorphata</taxon>
        <taxon>Ovalentaria</taxon>
        <taxon>Atherinomorphae</taxon>
        <taxon>Cyprinodontiformes</taxon>
        <taxon>Nothobranchiidae</taxon>
        <taxon>Nothobranchius</taxon>
    </lineage>
</organism>
<keyword evidence="5" id="KW-1133">Transmembrane helix</keyword>
<evidence type="ECO:0000313" key="10">
    <source>
        <dbReference type="EMBL" id="KAF7203064.1"/>
    </source>
</evidence>
<sequence>MKWTLILILGWSLAGTTIGWTYHYSNVTLNWSDARKWCQANFTDMVVIQSQRENDYVVSLLPNRTQSPYYWIGITKTHLSKTWTWIGNNSTWIGTRSWARNEPNNNRSNEFCVEIYVKSGPDRGKWNDEKCARKKFPVCFKAQCNASSCERGRCVETINHSACLCEPGFIGNRCQTAVKCPPLSLPDDGNVTCSDEGLIFNSTCRFKCSSGFLMTGSFAVTCGATGIWSGPRPICASYKQALLAVAGCGSLSLLCCICFCWMKHRKSQFFLL</sequence>
<dbReference type="InterPro" id="IPR035976">
    <property type="entry name" value="Sushi/SCR/CCP_sf"/>
</dbReference>
<feature type="transmembrane region" description="Helical" evidence="5">
    <location>
        <begin position="241"/>
        <end position="262"/>
    </location>
</feature>
<keyword evidence="5" id="KW-0472">Membrane</keyword>
<keyword evidence="5" id="KW-0812">Transmembrane</keyword>
<dbReference type="InterPro" id="IPR016186">
    <property type="entry name" value="C-type_lectin-like/link_sf"/>
</dbReference>
<keyword evidence="1 6" id="KW-0732">Signal</keyword>
<dbReference type="InterPro" id="IPR050111">
    <property type="entry name" value="C-type_lectin/snaclec_domain"/>
</dbReference>
<evidence type="ECO:0000313" key="11">
    <source>
        <dbReference type="Proteomes" id="UP000822369"/>
    </source>
</evidence>
<evidence type="ECO:0000256" key="1">
    <source>
        <dbReference type="ARBA" id="ARBA00022729"/>
    </source>
</evidence>
<dbReference type="SMART" id="SM00032">
    <property type="entry name" value="CCP"/>
    <property type="match status" value="1"/>
</dbReference>
<dbReference type="PROSITE" id="PS01186">
    <property type="entry name" value="EGF_2"/>
    <property type="match status" value="1"/>
</dbReference>
<dbReference type="KEGG" id="nfu:107393219"/>
<dbReference type="SUPFAM" id="SSF57535">
    <property type="entry name" value="Complement control module/SCR domain"/>
    <property type="match status" value="1"/>
</dbReference>
<protein>
    <submittedName>
        <fullName evidence="10">L-selectin-like</fullName>
    </submittedName>
</protein>
<evidence type="ECO:0000256" key="5">
    <source>
        <dbReference type="SAM" id="Phobius"/>
    </source>
</evidence>
<dbReference type="InterPro" id="IPR016187">
    <property type="entry name" value="CTDL_fold"/>
</dbReference>
<dbReference type="EMBL" id="JAAVVJ010000017">
    <property type="protein sequence ID" value="KAF7203064.1"/>
    <property type="molecule type" value="Genomic_DNA"/>
</dbReference>
<dbReference type="OMA" id="CVETINH"/>
<evidence type="ECO:0000259" key="9">
    <source>
        <dbReference type="PROSITE" id="PS50923"/>
    </source>
</evidence>
<dbReference type="SUPFAM" id="SSF57196">
    <property type="entry name" value="EGF/Laminin"/>
    <property type="match status" value="1"/>
</dbReference>
<evidence type="ECO:0000259" key="7">
    <source>
        <dbReference type="PROSITE" id="PS50026"/>
    </source>
</evidence>
<reference evidence="10" key="1">
    <citation type="submission" date="2020-03" db="EMBL/GenBank/DDBJ databases">
        <title>Intra-Species Differences in Population Size shape Life History and Genome Evolution.</title>
        <authorList>
            <person name="Willemsen D."/>
            <person name="Cui R."/>
            <person name="Valenzano D.R."/>
        </authorList>
    </citation>
    <scope>NUCLEOTIDE SEQUENCE</scope>
    <source>
        <strain evidence="10">GRZ</strain>
        <tissue evidence="10">Whole</tissue>
    </source>
</reference>
<dbReference type="SMART" id="SM00034">
    <property type="entry name" value="CLECT"/>
    <property type="match status" value="1"/>
</dbReference>
<dbReference type="SUPFAM" id="SSF56436">
    <property type="entry name" value="C-type lectin-like"/>
    <property type="match status" value="1"/>
</dbReference>
<dbReference type="PROSITE" id="PS50041">
    <property type="entry name" value="C_TYPE_LECTIN_2"/>
    <property type="match status" value="1"/>
</dbReference>